<dbReference type="Proteomes" id="UP000244064">
    <property type="component" value="Unassembled WGS sequence"/>
</dbReference>
<protein>
    <recommendedName>
        <fullName evidence="4">PAAR domain-containing protein</fullName>
    </recommendedName>
</protein>
<sequence>MDAQAAARLGDEIAHGFGVAAMLAGAVAGALIGAAVVAATVATGGVALAIMAGSVAAGGLSMFQVVKGLSTIFKLPEPTTGALIVGSINVYINSRNAMRAGMDNASSCTGFPCNHPLWPFPVLIAEGSASVFINGAPAARLHSKMVCGAHIKSGSENTFIGGPTVRVAFVLDIEGWMHTGLEALGLLAAGGALILAAMAGVAVLAGALVIGGAMMGGMALLGDLGDRLGPGYRDLLQGVAGLALLGMGPKLARLGQPAKPTPRYKPGYSEADILAMPKGSRPPPGDYLEGAYVQGHLQVFKDKGGAFLFTADDISNPMYGTFNPNKFVMAEPDMASVVAQYKKTGDVTVLENALGYDPGSLAGKDIYMLKMDNPKVLMPTGNEGGANSLWRPGGVTHPGGMREAVLDNVPIAHGNDIGALMRTHDVVKIQ</sequence>
<proteinExistence type="predicted"/>
<dbReference type="Pfam" id="PF05488">
    <property type="entry name" value="PAAR_motif"/>
    <property type="match status" value="1"/>
</dbReference>
<dbReference type="RefSeq" id="WP_108104037.1">
    <property type="nucleotide sequence ID" value="NZ_QASN01000001.1"/>
</dbReference>
<feature type="transmembrane region" description="Helical" evidence="1">
    <location>
        <begin position="17"/>
        <end position="39"/>
    </location>
</feature>
<feature type="transmembrane region" description="Helical" evidence="1">
    <location>
        <begin position="186"/>
        <end position="215"/>
    </location>
</feature>
<evidence type="ECO:0000313" key="3">
    <source>
        <dbReference type="Proteomes" id="UP000244064"/>
    </source>
</evidence>
<gene>
    <name evidence="2" type="ORF">DBO85_00040</name>
</gene>
<organism evidence="2 3">
    <name type="scientific">Pseudomonas mangrovi</name>
    <dbReference type="NCBI Taxonomy" id="2161748"/>
    <lineage>
        <taxon>Bacteria</taxon>
        <taxon>Pseudomonadati</taxon>
        <taxon>Pseudomonadota</taxon>
        <taxon>Gammaproteobacteria</taxon>
        <taxon>Pseudomonadales</taxon>
        <taxon>Pseudomonadaceae</taxon>
        <taxon>Pseudomonas</taxon>
    </lineage>
</organism>
<feature type="transmembrane region" description="Helical" evidence="1">
    <location>
        <begin position="45"/>
        <end position="66"/>
    </location>
</feature>
<dbReference type="OrthoDB" id="9807902at2"/>
<name>A0A2T5PFS4_9PSED</name>
<evidence type="ECO:0008006" key="4">
    <source>
        <dbReference type="Google" id="ProtNLM"/>
    </source>
</evidence>
<dbReference type="Gene3D" id="2.60.200.60">
    <property type="match status" value="1"/>
</dbReference>
<reference evidence="2 3" key="1">
    <citation type="submission" date="2018-04" db="EMBL/GenBank/DDBJ databases">
        <title>Pseudomonas sp. nov., isolated from mangrove soil.</title>
        <authorList>
            <person name="Chen C."/>
        </authorList>
    </citation>
    <scope>NUCLEOTIDE SEQUENCE [LARGE SCALE GENOMIC DNA]</scope>
    <source>
        <strain evidence="2 3">TC-11</strain>
    </source>
</reference>
<keyword evidence="1" id="KW-0812">Transmembrane</keyword>
<accession>A0A2T5PFS4</accession>
<keyword evidence="1" id="KW-1133">Transmembrane helix</keyword>
<dbReference type="AlphaFoldDB" id="A0A2T5PFS4"/>
<dbReference type="EMBL" id="QASN01000001">
    <property type="protein sequence ID" value="PTU76593.1"/>
    <property type="molecule type" value="Genomic_DNA"/>
</dbReference>
<keyword evidence="3" id="KW-1185">Reference proteome</keyword>
<dbReference type="InterPro" id="IPR008727">
    <property type="entry name" value="PAAR_motif"/>
</dbReference>
<evidence type="ECO:0000313" key="2">
    <source>
        <dbReference type="EMBL" id="PTU76593.1"/>
    </source>
</evidence>
<keyword evidence="1" id="KW-0472">Membrane</keyword>
<dbReference type="CDD" id="cd14742">
    <property type="entry name" value="PAAR_RHS"/>
    <property type="match status" value="1"/>
</dbReference>
<comment type="caution">
    <text evidence="2">The sequence shown here is derived from an EMBL/GenBank/DDBJ whole genome shotgun (WGS) entry which is preliminary data.</text>
</comment>
<evidence type="ECO:0000256" key="1">
    <source>
        <dbReference type="SAM" id="Phobius"/>
    </source>
</evidence>